<dbReference type="RefSeq" id="WP_144329147.1">
    <property type="nucleotide sequence ID" value="NZ_VJON01000045.1"/>
</dbReference>
<evidence type="ECO:0000259" key="1">
    <source>
        <dbReference type="Pfam" id="PF05134"/>
    </source>
</evidence>
<evidence type="ECO:0000313" key="3">
    <source>
        <dbReference type="Proteomes" id="UP000318294"/>
    </source>
</evidence>
<dbReference type="InterPro" id="IPR024230">
    <property type="entry name" value="GspL_cyto_dom"/>
</dbReference>
<sequence length="406" mass="43781">MLFIRPPSSLGFGSAGAVPDHTALWHWARSLDGQRMAAHGTIGSAELDGLPDRAATVLVVPAAWLSWHRIRLPQGRAGRTPAVIAGLLEDAVLDDPAALHVALEPYPSRADRAQGAWVAVCRRDALLAALERLQQRGWTVHAIVPEVAPAPSWLAWAHRIDDIPHLTLAGPEGVLCLPLGSAPLALPWEPSVTQAWAEPDALEAAERAAPQWPWALAPGGQLWLHHWSAGWNLAQFDLKARVGGAWWQRLAQRAHAIWQAPAWRPARWALATLAAIPALAVPALAWQSQRQEYALRAALQQAARAALPGTPVLLDPVRQVHQAVARERARTGTATPHAVERLLHAWGDTPDLPPLRMLAVDGGRIRLQPLSPASAQRLQAALGARGWTVAEDSDGRWTVSETGGAP</sequence>
<feature type="domain" description="GspL cytoplasmic actin-ATPase-like" evidence="1">
    <location>
        <begin position="26"/>
        <end position="151"/>
    </location>
</feature>
<dbReference type="Pfam" id="PF05134">
    <property type="entry name" value="T2SSL"/>
    <property type="match status" value="1"/>
</dbReference>
<reference evidence="2 3" key="1">
    <citation type="submission" date="2019-07" db="EMBL/GenBank/DDBJ databases">
        <title>Tepidimonas charontis SPSP-6 draft genome.</title>
        <authorList>
            <person name="Da Costa M.S."/>
            <person name="Froufe H.J.C."/>
            <person name="Egas C."/>
            <person name="Albuquerque L."/>
        </authorList>
    </citation>
    <scope>NUCLEOTIDE SEQUENCE [LARGE SCALE GENOMIC DNA]</scope>
    <source>
        <strain evidence="2 3">SPSP-6</strain>
    </source>
</reference>
<dbReference type="InterPro" id="IPR007812">
    <property type="entry name" value="T2SS_protein-GspL"/>
</dbReference>
<dbReference type="GO" id="GO:0009276">
    <property type="term" value="C:Gram-negative-bacterium-type cell wall"/>
    <property type="evidence" value="ECO:0007669"/>
    <property type="project" value="InterPro"/>
</dbReference>
<accession>A0A554X6M6</accession>
<protein>
    <submittedName>
        <fullName evidence="2">Type II secretion system protein L</fullName>
    </submittedName>
</protein>
<keyword evidence="3" id="KW-1185">Reference proteome</keyword>
<name>A0A554X6M6_9BURK</name>
<evidence type="ECO:0000313" key="2">
    <source>
        <dbReference type="EMBL" id="TSE31494.1"/>
    </source>
</evidence>
<dbReference type="Gene3D" id="3.30.420.380">
    <property type="match status" value="1"/>
</dbReference>
<dbReference type="GO" id="GO:0015628">
    <property type="term" value="P:protein secretion by the type II secretion system"/>
    <property type="evidence" value="ECO:0007669"/>
    <property type="project" value="InterPro"/>
</dbReference>
<dbReference type="NCBIfam" id="TIGR01709">
    <property type="entry name" value="typeII_sec_gspL"/>
    <property type="match status" value="1"/>
</dbReference>
<dbReference type="EMBL" id="VJON01000045">
    <property type="protein sequence ID" value="TSE31494.1"/>
    <property type="molecule type" value="Genomic_DNA"/>
</dbReference>
<dbReference type="AlphaFoldDB" id="A0A554X6M6"/>
<dbReference type="GO" id="GO:0015627">
    <property type="term" value="C:type II protein secretion system complex"/>
    <property type="evidence" value="ECO:0007669"/>
    <property type="project" value="InterPro"/>
</dbReference>
<organism evidence="2 3">
    <name type="scientific">Tepidimonas charontis</name>
    <dbReference type="NCBI Taxonomy" id="2267262"/>
    <lineage>
        <taxon>Bacteria</taxon>
        <taxon>Pseudomonadati</taxon>
        <taxon>Pseudomonadota</taxon>
        <taxon>Betaproteobacteria</taxon>
        <taxon>Burkholderiales</taxon>
        <taxon>Tepidimonas</taxon>
    </lineage>
</organism>
<gene>
    <name evidence="2" type="ORF">Tchar_02283</name>
</gene>
<dbReference type="InterPro" id="IPR043129">
    <property type="entry name" value="ATPase_NBD"/>
</dbReference>
<dbReference type="Proteomes" id="UP000318294">
    <property type="component" value="Unassembled WGS sequence"/>
</dbReference>
<dbReference type="SUPFAM" id="SSF53067">
    <property type="entry name" value="Actin-like ATPase domain"/>
    <property type="match status" value="1"/>
</dbReference>
<comment type="caution">
    <text evidence="2">The sequence shown here is derived from an EMBL/GenBank/DDBJ whole genome shotgun (WGS) entry which is preliminary data.</text>
</comment>
<proteinExistence type="predicted"/>